<organism evidence="3 4">
    <name type="scientific">Prorocentrum cordatum</name>
    <dbReference type="NCBI Taxonomy" id="2364126"/>
    <lineage>
        <taxon>Eukaryota</taxon>
        <taxon>Sar</taxon>
        <taxon>Alveolata</taxon>
        <taxon>Dinophyceae</taxon>
        <taxon>Prorocentrales</taxon>
        <taxon>Prorocentraceae</taxon>
        <taxon>Prorocentrum</taxon>
    </lineage>
</organism>
<gene>
    <name evidence="3" type="ORF">PCOR1329_LOCUS20419</name>
</gene>
<keyword evidence="4" id="KW-1185">Reference proteome</keyword>
<feature type="region of interest" description="Disordered" evidence="1">
    <location>
        <begin position="1"/>
        <end position="20"/>
    </location>
</feature>
<name>A0ABN9RIK7_9DINO</name>
<evidence type="ECO:0000313" key="3">
    <source>
        <dbReference type="EMBL" id="CAK0818034.1"/>
    </source>
</evidence>
<keyword evidence="2" id="KW-0812">Transmembrane</keyword>
<dbReference type="EMBL" id="CAUYUJ010006625">
    <property type="protein sequence ID" value="CAK0818034.1"/>
    <property type="molecule type" value="Genomic_DNA"/>
</dbReference>
<dbReference type="Proteomes" id="UP001189429">
    <property type="component" value="Unassembled WGS sequence"/>
</dbReference>
<comment type="caution">
    <text evidence="3">The sequence shown here is derived from an EMBL/GenBank/DDBJ whole genome shotgun (WGS) entry which is preliminary data.</text>
</comment>
<proteinExistence type="predicted"/>
<evidence type="ECO:0000256" key="1">
    <source>
        <dbReference type="SAM" id="MobiDB-lite"/>
    </source>
</evidence>
<evidence type="ECO:0000313" key="4">
    <source>
        <dbReference type="Proteomes" id="UP001189429"/>
    </source>
</evidence>
<protein>
    <submittedName>
        <fullName evidence="3">Uncharacterized protein</fullName>
    </submittedName>
</protein>
<reference evidence="3" key="1">
    <citation type="submission" date="2023-10" db="EMBL/GenBank/DDBJ databases">
        <authorList>
            <person name="Chen Y."/>
            <person name="Shah S."/>
            <person name="Dougan E. K."/>
            <person name="Thang M."/>
            <person name="Chan C."/>
        </authorList>
    </citation>
    <scope>NUCLEOTIDE SEQUENCE [LARGE SCALE GENOMIC DNA]</scope>
</reference>
<keyword evidence="2" id="KW-1133">Transmembrane helix</keyword>
<accession>A0ABN9RIK7</accession>
<feature type="non-terminal residue" evidence="3">
    <location>
        <position position="1"/>
    </location>
</feature>
<feature type="compositionally biased region" description="Pro residues" evidence="1">
    <location>
        <begin position="151"/>
        <end position="186"/>
    </location>
</feature>
<sequence>SPLGSRAPAAAALQTGRGQRRRVRGCARQRLACPRRLQHVWARGRVCRPLWHHWAALGGMRAPGAGQLYWPGRGAYPDPWSQWHAEHGYGRPLHLQAAGGGHGGGPGGGMGGGSGACCGGALRLGVSLLLGFAALYALLALLARRRGAPVASPPAPPAPPQMPLPVPPVPPAGPAPVPVPTAPPPVAARGGPIGWRAHAGAHARRHDGHDAHQQRVGRRRGVLPGASRGQHGRGPPGQ</sequence>
<feature type="non-terminal residue" evidence="3">
    <location>
        <position position="238"/>
    </location>
</feature>
<evidence type="ECO:0000256" key="2">
    <source>
        <dbReference type="SAM" id="Phobius"/>
    </source>
</evidence>
<feature type="transmembrane region" description="Helical" evidence="2">
    <location>
        <begin position="124"/>
        <end position="143"/>
    </location>
</feature>
<keyword evidence="2" id="KW-0472">Membrane</keyword>
<feature type="region of interest" description="Disordered" evidence="1">
    <location>
        <begin position="148"/>
        <end position="238"/>
    </location>
</feature>